<dbReference type="RefSeq" id="XP_049123537.1">
    <property type="nucleotide sequence ID" value="XM_049267580.1"/>
</dbReference>
<gene>
    <name evidence="2" type="ORF">ColSpa_01368</name>
</gene>
<accession>A0AA37LBA2</accession>
<protein>
    <submittedName>
        <fullName evidence="2">Uncharacterized protein</fullName>
    </submittedName>
</protein>
<reference evidence="2 3" key="1">
    <citation type="submission" date="2022-03" db="EMBL/GenBank/DDBJ databases">
        <title>Genome data of Colletotrichum spp.</title>
        <authorList>
            <person name="Utami Y.D."/>
            <person name="Hiruma K."/>
        </authorList>
    </citation>
    <scope>NUCLEOTIDE SEQUENCE [LARGE SCALE GENOMIC DNA]</scope>
    <source>
        <strain evidence="2 3">MAFF 239500</strain>
    </source>
</reference>
<dbReference type="AlphaFoldDB" id="A0AA37LBA2"/>
<dbReference type="EMBL" id="BQXU01000002">
    <property type="protein sequence ID" value="GKT41187.1"/>
    <property type="molecule type" value="Genomic_DNA"/>
</dbReference>
<evidence type="ECO:0000313" key="3">
    <source>
        <dbReference type="Proteomes" id="UP001055115"/>
    </source>
</evidence>
<name>A0AA37LBA2_9PEZI</name>
<proteinExistence type="predicted"/>
<dbReference type="Proteomes" id="UP001055115">
    <property type="component" value="Unassembled WGS sequence"/>
</dbReference>
<feature type="region of interest" description="Disordered" evidence="1">
    <location>
        <begin position="230"/>
        <end position="256"/>
    </location>
</feature>
<evidence type="ECO:0000313" key="2">
    <source>
        <dbReference type="EMBL" id="GKT41187.1"/>
    </source>
</evidence>
<comment type="caution">
    <text evidence="2">The sequence shown here is derived from an EMBL/GenBank/DDBJ whole genome shotgun (WGS) entry which is preliminary data.</text>
</comment>
<evidence type="ECO:0000256" key="1">
    <source>
        <dbReference type="SAM" id="MobiDB-lite"/>
    </source>
</evidence>
<sequence length="256" mass="26977">MLHSFAVACSRRFPVRRDIRTQVFRSAVPANILLTIYGVLVDVPGTTIVVPGTTIVGPSTTIVIPPTAGIGPSATIAGTGVTPLGPTTVPLPVVPSGTLAPGQPTTVFGPDGALVTVTSVVTTITYTTVDPVRPTALSPVELCTTLYFEDCHCPVQAIPEVPMATYEAQCDRCGLVGRALSPLLSLWISAQAVHWAPTGQHPEASRPVNISEEPWGLLAALLVSLVRMSTNPQPHPNSRRGRTMIPLRHSPAPRLV</sequence>
<organism evidence="2 3">
    <name type="scientific">Colletotrichum spaethianum</name>
    <dbReference type="NCBI Taxonomy" id="700344"/>
    <lineage>
        <taxon>Eukaryota</taxon>
        <taxon>Fungi</taxon>
        <taxon>Dikarya</taxon>
        <taxon>Ascomycota</taxon>
        <taxon>Pezizomycotina</taxon>
        <taxon>Sordariomycetes</taxon>
        <taxon>Hypocreomycetidae</taxon>
        <taxon>Glomerellales</taxon>
        <taxon>Glomerellaceae</taxon>
        <taxon>Colletotrichum</taxon>
        <taxon>Colletotrichum spaethianum species complex</taxon>
    </lineage>
</organism>
<dbReference type="GeneID" id="73322170"/>
<keyword evidence="3" id="KW-1185">Reference proteome</keyword>